<dbReference type="Pfam" id="PF21088">
    <property type="entry name" value="MS_channel_1st"/>
    <property type="match status" value="1"/>
</dbReference>
<keyword evidence="12" id="KW-1185">Reference proteome</keyword>
<dbReference type="AlphaFoldDB" id="A0A0X9VDP6"/>
<comment type="caution">
    <text evidence="7">Lacks conserved residue(s) required for the propagation of feature annotation.</text>
</comment>
<dbReference type="SUPFAM" id="SSF82689">
    <property type="entry name" value="Mechanosensitive channel protein MscS (YggB), C-terminal domain"/>
    <property type="match status" value="1"/>
</dbReference>
<dbReference type="InterPro" id="IPR011066">
    <property type="entry name" value="MscS_channel_C_sf"/>
</dbReference>
<dbReference type="InterPro" id="IPR011014">
    <property type="entry name" value="MscS_channel_TM-2"/>
</dbReference>
<dbReference type="Pfam" id="PF05552">
    <property type="entry name" value="MS_channel_1st_1"/>
    <property type="match status" value="1"/>
</dbReference>
<dbReference type="PANTHER" id="PTHR30221:SF1">
    <property type="entry name" value="SMALL-CONDUCTANCE MECHANOSENSITIVE CHANNEL"/>
    <property type="match status" value="1"/>
</dbReference>
<dbReference type="Gene3D" id="1.10.287.1260">
    <property type="match status" value="1"/>
</dbReference>
<dbReference type="Pfam" id="PF00924">
    <property type="entry name" value="MS_channel_2nd"/>
    <property type="match status" value="1"/>
</dbReference>
<dbReference type="InterPro" id="IPR006685">
    <property type="entry name" value="MscS_channel_2nd"/>
</dbReference>
<keyword evidence="7" id="KW-0997">Cell inner membrane</keyword>
<evidence type="ECO:0000256" key="1">
    <source>
        <dbReference type="ARBA" id="ARBA00004651"/>
    </source>
</evidence>
<evidence type="ECO:0000313" key="11">
    <source>
        <dbReference type="EMBL" id="AMA64689.1"/>
    </source>
</evidence>
<evidence type="ECO:0000256" key="6">
    <source>
        <dbReference type="ARBA" id="ARBA00023136"/>
    </source>
</evidence>
<evidence type="ECO:0000256" key="4">
    <source>
        <dbReference type="ARBA" id="ARBA00022692"/>
    </source>
</evidence>
<comment type="subcellular location">
    <subcellularLocation>
        <location evidence="7">Cell inner membrane</location>
        <topology evidence="7">Multi-pass membrane protein</topology>
    </subcellularLocation>
    <subcellularLocation>
        <location evidence="1">Cell membrane</location>
        <topology evidence="1">Multi-pass membrane protein</topology>
    </subcellularLocation>
</comment>
<feature type="transmembrane region" description="Helical" evidence="7">
    <location>
        <begin position="29"/>
        <end position="50"/>
    </location>
</feature>
<feature type="transmembrane region" description="Helical" evidence="7">
    <location>
        <begin position="105"/>
        <end position="129"/>
    </location>
</feature>
<evidence type="ECO:0000256" key="5">
    <source>
        <dbReference type="ARBA" id="ARBA00022989"/>
    </source>
</evidence>
<organism evidence="11 12">
    <name type="scientific">Candidatus Arsenophonus lipoptenae</name>
    <dbReference type="NCBI Taxonomy" id="634113"/>
    <lineage>
        <taxon>Bacteria</taxon>
        <taxon>Pseudomonadati</taxon>
        <taxon>Pseudomonadota</taxon>
        <taxon>Gammaproteobacteria</taxon>
        <taxon>Enterobacterales</taxon>
        <taxon>Morganellaceae</taxon>
        <taxon>Arsenophonus</taxon>
    </lineage>
</organism>
<keyword evidence="7" id="KW-0813">Transport</keyword>
<feature type="transmembrane region" description="Helical" evidence="7">
    <location>
        <begin position="70"/>
        <end position="93"/>
    </location>
</feature>
<dbReference type="Gene3D" id="3.30.70.100">
    <property type="match status" value="1"/>
</dbReference>
<protein>
    <recommendedName>
        <fullName evidence="7">Small-conductance mechanosensitive channel</fullName>
    </recommendedName>
</protein>
<feature type="domain" description="Mechanosensitive ion channel MscS C-terminal" evidence="9">
    <location>
        <begin position="190"/>
        <end position="270"/>
    </location>
</feature>
<dbReference type="PANTHER" id="PTHR30221">
    <property type="entry name" value="SMALL-CONDUCTANCE MECHANOSENSITIVE CHANNEL"/>
    <property type="match status" value="1"/>
</dbReference>
<keyword evidence="7" id="KW-0406">Ion transport</keyword>
<dbReference type="Proteomes" id="UP000069926">
    <property type="component" value="Chromosome"/>
</dbReference>
<evidence type="ECO:0000313" key="12">
    <source>
        <dbReference type="Proteomes" id="UP000069926"/>
    </source>
</evidence>
<feature type="domain" description="Mechanosensitive ion channel transmembrane helices 2/3" evidence="10">
    <location>
        <begin position="74"/>
        <end position="114"/>
    </location>
</feature>
<dbReference type="InterPro" id="IPR049278">
    <property type="entry name" value="MS_channel_C"/>
</dbReference>
<evidence type="ECO:0000256" key="7">
    <source>
        <dbReference type="RuleBase" id="RU369025"/>
    </source>
</evidence>
<comment type="similarity">
    <text evidence="2 7">Belongs to the MscS (TC 1.A.23) family.</text>
</comment>
<dbReference type="GO" id="GO:0008381">
    <property type="term" value="F:mechanosensitive monoatomic ion channel activity"/>
    <property type="evidence" value="ECO:0007669"/>
    <property type="project" value="InterPro"/>
</dbReference>
<keyword evidence="6 7" id="KW-0472">Membrane</keyword>
<feature type="domain" description="Mechanosensitive ion channel MscS" evidence="8">
    <location>
        <begin position="116"/>
        <end position="182"/>
    </location>
</feature>
<dbReference type="KEGG" id="asy:AUT07_00099"/>
<keyword evidence="7" id="KW-0407">Ion channel</keyword>
<keyword evidence="5 7" id="KW-1133">Transmembrane helix</keyword>
<dbReference type="GO" id="GO:0005886">
    <property type="term" value="C:plasma membrane"/>
    <property type="evidence" value="ECO:0007669"/>
    <property type="project" value="UniProtKB-SubCell"/>
</dbReference>
<evidence type="ECO:0000259" key="8">
    <source>
        <dbReference type="Pfam" id="PF00924"/>
    </source>
</evidence>
<keyword evidence="3" id="KW-1003">Cell membrane</keyword>
<name>A0A0X9VDP6_9GAMM</name>
<dbReference type="InterPro" id="IPR008910">
    <property type="entry name" value="MSC_TM_helix"/>
</dbReference>
<comment type="function">
    <text evidence="7">Mechanosensitive channel that participates in the regulation of osmotic pressure changes within the cell, opening in response to stretch forces in the membrane lipid bilayer, without the need for other proteins. Contributes to normal resistance to hypoosmotic shock. Forms an ion channel of 1.0 nanosiemens conductance with a slight preference for anions.</text>
</comment>
<dbReference type="NCBIfam" id="NF007662">
    <property type="entry name" value="PRK10334.1"/>
    <property type="match status" value="1"/>
</dbReference>
<dbReference type="SUPFAM" id="SSF82861">
    <property type="entry name" value="Mechanosensitive channel protein MscS (YggB), transmembrane region"/>
    <property type="match status" value="1"/>
</dbReference>
<accession>A0A0X9VDP6</accession>
<dbReference type="SUPFAM" id="SSF50182">
    <property type="entry name" value="Sm-like ribonucleoproteins"/>
    <property type="match status" value="1"/>
</dbReference>
<dbReference type="InterPro" id="IPR010920">
    <property type="entry name" value="LSM_dom_sf"/>
</dbReference>
<evidence type="ECO:0000256" key="3">
    <source>
        <dbReference type="ARBA" id="ARBA00022475"/>
    </source>
</evidence>
<dbReference type="InterPro" id="IPR045275">
    <property type="entry name" value="MscS_archaea/bacteria_type"/>
</dbReference>
<dbReference type="PATRIC" id="fig|634113.3.peg.94"/>
<evidence type="ECO:0000259" key="10">
    <source>
        <dbReference type="Pfam" id="PF21088"/>
    </source>
</evidence>
<dbReference type="Pfam" id="PF21082">
    <property type="entry name" value="MS_channel_3rd"/>
    <property type="match status" value="1"/>
</dbReference>
<reference evidence="11 12" key="1">
    <citation type="submission" date="2016-01" db="EMBL/GenBank/DDBJ databases">
        <title>Genome sequence of Ca. Arsenophonus lipopteni, the exclusive symbiont of a blood sucking fly Lipoptena cervi (Diptera: Hippoboscidae).</title>
        <authorList>
            <person name="Novakova E."/>
            <person name="Hypsa V."/>
            <person name="Nguyen P."/>
            <person name="Husnik F."/>
            <person name="Darby A.C."/>
        </authorList>
    </citation>
    <scope>NUCLEOTIDE SEQUENCE [LARGE SCALE GENOMIC DNA]</scope>
    <source>
        <strain evidence="11 12">CB</strain>
    </source>
</reference>
<dbReference type="EMBL" id="CP013920">
    <property type="protein sequence ID" value="AMA64689.1"/>
    <property type="molecule type" value="Genomic_DNA"/>
</dbReference>
<dbReference type="InterPro" id="IPR023408">
    <property type="entry name" value="MscS_beta-dom_sf"/>
</dbReference>
<gene>
    <name evidence="11" type="primary">mscS</name>
    <name evidence="11" type="ORF">AUT07_00099</name>
</gene>
<proteinExistence type="inferred from homology"/>
<dbReference type="InterPro" id="IPR049142">
    <property type="entry name" value="MS_channel_1st"/>
</dbReference>
<dbReference type="Gene3D" id="2.30.30.60">
    <property type="match status" value="1"/>
</dbReference>
<evidence type="ECO:0000256" key="2">
    <source>
        <dbReference type="ARBA" id="ARBA00008017"/>
    </source>
</evidence>
<evidence type="ECO:0000259" key="9">
    <source>
        <dbReference type="Pfam" id="PF21082"/>
    </source>
</evidence>
<sequence>MNDNNMILVKMIEILKTWFIYRHNILIEYIINIFFALFILLGGLIIARWISNITNRLMLLHIIDKTVSNFLSAIIRYGIIAVTIISVLGKLGIQTASIITVLGTAGLAIGLALQGSLSNFAAGVLLVIFKPLRSGEYVILDSVEGIVENIQILSTTLRTNENRIIIIPNSKIINNNIINTSRLPNRRTQIIVSVSYNVNIDKVKKILGDVVAIDNRIQHDKGIIIRLHEMAPNSLNFIVRFWTTNIDARNVYWDLMENFKKQLDAHNISIPFPQLDVHLYSLKEK</sequence>
<keyword evidence="4 7" id="KW-0812">Transmembrane</keyword>
<comment type="subunit">
    <text evidence="7">Homoheptamer.</text>
</comment>